<dbReference type="PANTHER" id="PTHR37691">
    <property type="entry name" value="BLR3518 PROTEIN"/>
    <property type="match status" value="1"/>
</dbReference>
<feature type="chain" id="PRO_5045281995" description="DsrE/DsrF-like family protein" evidence="1">
    <location>
        <begin position="20"/>
        <end position="139"/>
    </location>
</feature>
<keyword evidence="1" id="KW-0732">Signal</keyword>
<organism evidence="2 3">
    <name type="scientific">Flavihumibacter stibioxidans</name>
    <dbReference type="NCBI Taxonomy" id="1834163"/>
    <lineage>
        <taxon>Bacteria</taxon>
        <taxon>Pseudomonadati</taxon>
        <taxon>Bacteroidota</taxon>
        <taxon>Chitinophagia</taxon>
        <taxon>Chitinophagales</taxon>
        <taxon>Chitinophagaceae</taxon>
        <taxon>Flavihumibacter</taxon>
    </lineage>
</organism>
<dbReference type="PANTHER" id="PTHR37691:SF1">
    <property type="entry name" value="BLR3518 PROTEIN"/>
    <property type="match status" value="1"/>
</dbReference>
<reference evidence="2 3" key="1">
    <citation type="submission" date="2016-07" db="EMBL/GenBank/DDBJ databases">
        <title>Genome analysis of Flavihumibacter stibioxidans YS-17.</title>
        <authorList>
            <person name="Shi K."/>
            <person name="Han Y."/>
            <person name="Wang G."/>
        </authorList>
    </citation>
    <scope>NUCLEOTIDE SEQUENCE [LARGE SCALE GENOMIC DNA]</scope>
    <source>
        <strain evidence="2 3">YS-17</strain>
    </source>
</reference>
<evidence type="ECO:0000313" key="2">
    <source>
        <dbReference type="EMBL" id="MBC6491767.1"/>
    </source>
</evidence>
<keyword evidence="3" id="KW-1185">Reference proteome</keyword>
<dbReference type="RefSeq" id="WP_187257086.1">
    <property type="nucleotide sequence ID" value="NZ_JBHULF010000007.1"/>
</dbReference>
<sequence length="139" mass="15567">MKKLLPVALLLLVCTSALLAQTNSYKILFDITSKDTADHQTVIRHISGMSKAYPDAELEVVIYGGAWPMVVKEKSTVTESVLSLCRNQNVHFKLCEETMKRQRIDKNLLIPGVQTVPDAIIELVTKQGQGWGYIKESHK</sequence>
<evidence type="ECO:0000313" key="3">
    <source>
        <dbReference type="Proteomes" id="UP000765802"/>
    </source>
</evidence>
<dbReference type="Gene3D" id="3.40.1260.10">
    <property type="entry name" value="DsrEFH-like"/>
    <property type="match status" value="1"/>
</dbReference>
<proteinExistence type="predicted"/>
<accession>A0ABR7M9W8</accession>
<comment type="caution">
    <text evidence="2">The sequence shown here is derived from an EMBL/GenBank/DDBJ whole genome shotgun (WGS) entry which is preliminary data.</text>
</comment>
<dbReference type="InterPro" id="IPR027396">
    <property type="entry name" value="DsrEFH-like"/>
</dbReference>
<protein>
    <recommendedName>
        <fullName evidence="4">DsrE/DsrF-like family protein</fullName>
    </recommendedName>
</protein>
<evidence type="ECO:0000256" key="1">
    <source>
        <dbReference type="SAM" id="SignalP"/>
    </source>
</evidence>
<gene>
    <name evidence="2" type="ORF">BC349_11960</name>
</gene>
<dbReference type="Proteomes" id="UP000765802">
    <property type="component" value="Unassembled WGS sequence"/>
</dbReference>
<dbReference type="SUPFAM" id="SSF75169">
    <property type="entry name" value="DsrEFH-like"/>
    <property type="match status" value="1"/>
</dbReference>
<evidence type="ECO:0008006" key="4">
    <source>
        <dbReference type="Google" id="ProtNLM"/>
    </source>
</evidence>
<name>A0ABR7M9W8_9BACT</name>
<feature type="signal peptide" evidence="1">
    <location>
        <begin position="1"/>
        <end position="19"/>
    </location>
</feature>
<dbReference type="EMBL" id="MBUA01000023">
    <property type="protein sequence ID" value="MBC6491767.1"/>
    <property type="molecule type" value="Genomic_DNA"/>
</dbReference>